<sequence>MRREKKRMLLDVATLEDQAAQLAYRTANLGRIVSTLSEEIRRKDEHIAQLASAVRQREKMIDAMQCAASLIQLRYS</sequence>
<protein>
    <submittedName>
        <fullName evidence="1">Uncharacterized protein</fullName>
    </submittedName>
</protein>
<reference evidence="1 2" key="2">
    <citation type="journal article" date="2013" name="PLoS Genet.">
        <title>Comparative genome structure, secondary metabolite, and effector coding capacity across Cochliobolus pathogens.</title>
        <authorList>
            <person name="Condon B.J."/>
            <person name="Leng Y."/>
            <person name="Wu D."/>
            <person name="Bushley K.E."/>
            <person name="Ohm R.A."/>
            <person name="Otillar R."/>
            <person name="Martin J."/>
            <person name="Schackwitz W."/>
            <person name="Grimwood J."/>
            <person name="MohdZainudin N."/>
            <person name="Xue C."/>
            <person name="Wang R."/>
            <person name="Manning V.A."/>
            <person name="Dhillon B."/>
            <person name="Tu Z.J."/>
            <person name="Steffenson B.J."/>
            <person name="Salamov A."/>
            <person name="Sun H."/>
            <person name="Lowry S."/>
            <person name="LaButti K."/>
            <person name="Han J."/>
            <person name="Copeland A."/>
            <person name="Lindquist E."/>
            <person name="Barry K."/>
            <person name="Schmutz J."/>
            <person name="Baker S.E."/>
            <person name="Ciuffetti L.M."/>
            <person name="Grigoriev I.V."/>
            <person name="Zhong S."/>
            <person name="Turgeon B.G."/>
        </authorList>
    </citation>
    <scope>NUCLEOTIDE SEQUENCE [LARGE SCALE GENOMIC DNA]</scope>
    <source>
        <strain evidence="2">28A</strain>
    </source>
</reference>
<evidence type="ECO:0000313" key="2">
    <source>
        <dbReference type="Proteomes" id="UP000016935"/>
    </source>
</evidence>
<dbReference type="RefSeq" id="XP_008025605.1">
    <property type="nucleotide sequence ID" value="XM_008027414.1"/>
</dbReference>
<name>R0IQB2_EXST2</name>
<proteinExistence type="predicted"/>
<dbReference type="Proteomes" id="UP000016935">
    <property type="component" value="Unassembled WGS sequence"/>
</dbReference>
<accession>R0IQB2</accession>
<organism evidence="1 2">
    <name type="scientific">Exserohilum turcicum (strain 28A)</name>
    <name type="common">Northern leaf blight fungus</name>
    <name type="synonym">Setosphaeria turcica</name>
    <dbReference type="NCBI Taxonomy" id="671987"/>
    <lineage>
        <taxon>Eukaryota</taxon>
        <taxon>Fungi</taxon>
        <taxon>Dikarya</taxon>
        <taxon>Ascomycota</taxon>
        <taxon>Pezizomycotina</taxon>
        <taxon>Dothideomycetes</taxon>
        <taxon>Pleosporomycetidae</taxon>
        <taxon>Pleosporales</taxon>
        <taxon>Pleosporineae</taxon>
        <taxon>Pleosporaceae</taxon>
        <taxon>Exserohilum</taxon>
    </lineage>
</organism>
<evidence type="ECO:0000313" key="1">
    <source>
        <dbReference type="EMBL" id="EOA87095.1"/>
    </source>
</evidence>
<gene>
    <name evidence="1" type="ORF">SETTUDRAFT_153846</name>
</gene>
<dbReference type="HOGENOM" id="CLU_2656034_0_0_1"/>
<reference evidence="1 2" key="1">
    <citation type="journal article" date="2012" name="PLoS Pathog.">
        <title>Diverse lifestyles and strategies of plant pathogenesis encoded in the genomes of eighteen Dothideomycetes fungi.</title>
        <authorList>
            <person name="Ohm R.A."/>
            <person name="Feau N."/>
            <person name="Henrissat B."/>
            <person name="Schoch C.L."/>
            <person name="Horwitz B.A."/>
            <person name="Barry K.W."/>
            <person name="Condon B.J."/>
            <person name="Copeland A.C."/>
            <person name="Dhillon B."/>
            <person name="Glaser F."/>
            <person name="Hesse C.N."/>
            <person name="Kosti I."/>
            <person name="LaButti K."/>
            <person name="Lindquist E.A."/>
            <person name="Lucas S."/>
            <person name="Salamov A.A."/>
            <person name="Bradshaw R.E."/>
            <person name="Ciuffetti L."/>
            <person name="Hamelin R.C."/>
            <person name="Kema G.H.J."/>
            <person name="Lawrence C."/>
            <person name="Scott J.A."/>
            <person name="Spatafora J.W."/>
            <person name="Turgeon B.G."/>
            <person name="de Wit P.J.G.M."/>
            <person name="Zhong S."/>
            <person name="Goodwin S.B."/>
            <person name="Grigoriev I.V."/>
        </authorList>
    </citation>
    <scope>NUCLEOTIDE SEQUENCE [LARGE SCALE GENOMIC DNA]</scope>
    <source>
        <strain evidence="2">28A</strain>
    </source>
</reference>
<keyword evidence="2" id="KW-1185">Reference proteome</keyword>
<dbReference type="EMBL" id="KB908592">
    <property type="protein sequence ID" value="EOA87095.1"/>
    <property type="molecule type" value="Genomic_DNA"/>
</dbReference>
<dbReference type="AlphaFoldDB" id="R0IQB2"/>
<dbReference type="GeneID" id="19397342"/>